<organism evidence="1 2">
    <name type="scientific">Parablautia intestinalis</name>
    <dbReference type="NCBI Taxonomy" id="2320100"/>
    <lineage>
        <taxon>Bacteria</taxon>
        <taxon>Bacillati</taxon>
        <taxon>Bacillota</taxon>
        <taxon>Clostridia</taxon>
        <taxon>Lachnospirales</taxon>
        <taxon>Lachnospiraceae</taxon>
        <taxon>Parablautia</taxon>
    </lineage>
</organism>
<sequence>MINKPDSEDSSTNVTVWPGLKCRGLVTVLNSNRNEVKCVANLERAAGMHDVTLLIQSLKEGGVLENLQRCFSKMTNVFLYCVDKDGFPLTDFCGKEEETARIKELIDREQLQNMLTRLAESTLEDQAIETTAYPNLRLGTATVRTEGKPIISWVACGVIFDEEDTEDYENAPLEGFTSLISERQLARTIDALRDMTDALIKERLSVVSAQAADRRSRYLEKEMEEKLIRVQMLNRLIQIILEGGELKENTLYRCLKTIGEFSELSIAAIYRAPKNNKRIEMISKWCAKTVTWEIEETEDSVFAPFFRAEKTLVLSCKSATGAKDRETMQALGLKAFILIPIETGVLEKTYVCFGVKEKDRVWELAEIRFLSDAAKILQYSMAGQNRSDLLGARWKNILEHIGAAVCVRSLKTGDIIYTNSEMNSLFEKEPDAGDLNSLLGLAVQAKGNREFYYAKQKRWFDLHYEEIEWVDGNPASLSILRDCTGRKRSAKKKTT</sequence>
<protein>
    <recommendedName>
        <fullName evidence="3">GAF domain-containing protein</fullName>
    </recommendedName>
</protein>
<proteinExistence type="predicted"/>
<gene>
    <name evidence="1" type="ORF">D7V94_09570</name>
</gene>
<name>A0A3A9AJI0_9FIRM</name>
<dbReference type="EMBL" id="RAYQ01000009">
    <property type="protein sequence ID" value="RKI91519.1"/>
    <property type="molecule type" value="Genomic_DNA"/>
</dbReference>
<keyword evidence="2" id="KW-1185">Reference proteome</keyword>
<evidence type="ECO:0000313" key="2">
    <source>
        <dbReference type="Proteomes" id="UP000280696"/>
    </source>
</evidence>
<dbReference type="OrthoDB" id="9805474at2"/>
<dbReference type="AlphaFoldDB" id="A0A3A9AJI0"/>
<evidence type="ECO:0000313" key="1">
    <source>
        <dbReference type="EMBL" id="RKI91519.1"/>
    </source>
</evidence>
<reference evidence="1 2" key="1">
    <citation type="submission" date="2018-09" db="EMBL/GenBank/DDBJ databases">
        <title>Murine metabolic-syndrome-specific gut microbial biobank.</title>
        <authorList>
            <person name="Liu C."/>
        </authorList>
    </citation>
    <scope>NUCLEOTIDE SEQUENCE [LARGE SCALE GENOMIC DNA]</scope>
    <source>
        <strain evidence="1 2">0.1xD8-82</strain>
    </source>
</reference>
<evidence type="ECO:0008006" key="3">
    <source>
        <dbReference type="Google" id="ProtNLM"/>
    </source>
</evidence>
<dbReference type="RefSeq" id="WP_120469171.1">
    <property type="nucleotide sequence ID" value="NZ_RAYQ01000009.1"/>
</dbReference>
<comment type="caution">
    <text evidence="1">The sequence shown here is derived from an EMBL/GenBank/DDBJ whole genome shotgun (WGS) entry which is preliminary data.</text>
</comment>
<accession>A0A3A9AJI0</accession>
<dbReference type="Proteomes" id="UP000280696">
    <property type="component" value="Unassembled WGS sequence"/>
</dbReference>